<accession>A0ABP6QP50</accession>
<gene>
    <name evidence="2" type="ORF">GCM10010468_80980</name>
</gene>
<evidence type="ECO:0000259" key="1">
    <source>
        <dbReference type="Pfam" id="PF14280"/>
    </source>
</evidence>
<evidence type="ECO:0000313" key="2">
    <source>
        <dbReference type="EMBL" id="GAA3243044.1"/>
    </source>
</evidence>
<dbReference type="Pfam" id="PF14280">
    <property type="entry name" value="DUF4365"/>
    <property type="match status" value="1"/>
</dbReference>
<dbReference type="InterPro" id="IPR025375">
    <property type="entry name" value="DUF4365"/>
</dbReference>
<proteinExistence type="predicted"/>
<sequence>MRTQEQNLLQGDFGEAWVEAVAAGCGILHGRPTTLDLQKADILLTRLGVVHDTRNPSVLVQVKTTVDLRQLANGDYSYDLDVETYEVLRRADHSTRRILVVIGLRADEEHIRLTGDGTLLVGHGSWLSLEGSAASSNVKSQAVTLPASNTLDGPGLERMLGTYGVRRSTPVPEFDVWGLL</sequence>
<dbReference type="Proteomes" id="UP001501237">
    <property type="component" value="Unassembled WGS sequence"/>
</dbReference>
<organism evidence="2 3">
    <name type="scientific">Actinocorallia longicatena</name>
    <dbReference type="NCBI Taxonomy" id="111803"/>
    <lineage>
        <taxon>Bacteria</taxon>
        <taxon>Bacillati</taxon>
        <taxon>Actinomycetota</taxon>
        <taxon>Actinomycetes</taxon>
        <taxon>Streptosporangiales</taxon>
        <taxon>Thermomonosporaceae</taxon>
        <taxon>Actinocorallia</taxon>
    </lineage>
</organism>
<protein>
    <recommendedName>
        <fullName evidence="1">DUF4365 domain-containing protein</fullName>
    </recommendedName>
</protein>
<evidence type="ECO:0000313" key="3">
    <source>
        <dbReference type="Proteomes" id="UP001501237"/>
    </source>
</evidence>
<comment type="caution">
    <text evidence="2">The sequence shown here is derived from an EMBL/GenBank/DDBJ whole genome shotgun (WGS) entry which is preliminary data.</text>
</comment>
<dbReference type="RefSeq" id="WP_344840002.1">
    <property type="nucleotide sequence ID" value="NZ_BAAAUV010000055.1"/>
</dbReference>
<feature type="domain" description="DUF4365" evidence="1">
    <location>
        <begin position="13"/>
        <end position="159"/>
    </location>
</feature>
<keyword evidence="3" id="KW-1185">Reference proteome</keyword>
<name>A0ABP6QP50_9ACTN</name>
<dbReference type="EMBL" id="BAAAUV010000055">
    <property type="protein sequence ID" value="GAA3243044.1"/>
    <property type="molecule type" value="Genomic_DNA"/>
</dbReference>
<reference evidence="3" key="1">
    <citation type="journal article" date="2019" name="Int. J. Syst. Evol. Microbiol.">
        <title>The Global Catalogue of Microorganisms (GCM) 10K type strain sequencing project: providing services to taxonomists for standard genome sequencing and annotation.</title>
        <authorList>
            <consortium name="The Broad Institute Genomics Platform"/>
            <consortium name="The Broad Institute Genome Sequencing Center for Infectious Disease"/>
            <person name="Wu L."/>
            <person name="Ma J."/>
        </authorList>
    </citation>
    <scope>NUCLEOTIDE SEQUENCE [LARGE SCALE GENOMIC DNA]</scope>
    <source>
        <strain evidence="3">JCM 9377</strain>
    </source>
</reference>